<comment type="caution">
    <text evidence="1">The sequence shown here is derived from an EMBL/GenBank/DDBJ whole genome shotgun (WGS) entry which is preliminary data.</text>
</comment>
<sequence length="428" mass="45755">MFSSAHSSQVLDFNPRFSKQLLWNSPRVSFPQLLSLSSAPRSQSIHDIQLIWSFVLGVVIRCVWAVHTIPESPGTQKIPLSLPLLHPPVIPASSAVPLLLPVSPSAHPQSTICVVGSPRVGQSPSASIDPLSPPQASESWTLPWVIDPAAPPWLLAPSSSPWSVSPPALPGSHVPPAPSWSVIDHPPPRVSTPPATLCPSVPPSLQRLLLPSGSTLVLCCFGSGSLSLPLSPEPSVPPWPSRSSASPWLIASPSPPWATPPARPWSHQAFQHHDDSFHQLHRGSPSWLRPGSRLAPPAPSCSCVLPGSSLHLICLGSFCLHPGSSLSLDCSDSSGHLRGSPSVCYTLVPSSTINFVGRLPPGHPGHLQNLLQPACASLSPSLHCLLILPPLWREVISSEMRHCSSVILHLHRLKTERKKTMNQIYGAS</sequence>
<dbReference type="Proteomes" id="UP000830375">
    <property type="component" value="Unassembled WGS sequence"/>
</dbReference>
<dbReference type="EMBL" id="JACTAM010000518">
    <property type="protein sequence ID" value="KAI2647205.1"/>
    <property type="molecule type" value="Genomic_DNA"/>
</dbReference>
<reference evidence="1 2" key="1">
    <citation type="submission" date="2022-01" db="EMBL/GenBank/DDBJ databases">
        <title>A high-quality chromosome-level genome assembly of rohu carp, Labeo rohita.</title>
        <authorList>
            <person name="Arick M.A. II"/>
            <person name="Hsu C.-Y."/>
            <person name="Magbanua Z."/>
            <person name="Pechanova O."/>
            <person name="Grover C."/>
            <person name="Miller E."/>
            <person name="Thrash A."/>
            <person name="Ezzel L."/>
            <person name="Alam S."/>
            <person name="Benzie J."/>
            <person name="Hamilton M."/>
            <person name="Karsi A."/>
            <person name="Lawrence M.L."/>
            <person name="Peterson D.G."/>
        </authorList>
    </citation>
    <scope>NUCLEOTIDE SEQUENCE [LARGE SCALE GENOMIC DNA]</scope>
    <source>
        <strain evidence="2">BAU-BD-2019</strain>
        <tissue evidence="1">Blood</tissue>
    </source>
</reference>
<protein>
    <submittedName>
        <fullName evidence="1">Titin</fullName>
    </submittedName>
</protein>
<proteinExistence type="predicted"/>
<gene>
    <name evidence="1" type="ORF">H4Q32_028033</name>
</gene>
<evidence type="ECO:0000313" key="1">
    <source>
        <dbReference type="EMBL" id="KAI2647205.1"/>
    </source>
</evidence>
<accession>A0ABQ8L9Z3</accession>
<name>A0ABQ8L9Z3_LABRO</name>
<keyword evidence="2" id="KW-1185">Reference proteome</keyword>
<evidence type="ECO:0000313" key="2">
    <source>
        <dbReference type="Proteomes" id="UP000830375"/>
    </source>
</evidence>
<organism evidence="1 2">
    <name type="scientific">Labeo rohita</name>
    <name type="common">Indian major carp</name>
    <name type="synonym">Cyprinus rohita</name>
    <dbReference type="NCBI Taxonomy" id="84645"/>
    <lineage>
        <taxon>Eukaryota</taxon>
        <taxon>Metazoa</taxon>
        <taxon>Chordata</taxon>
        <taxon>Craniata</taxon>
        <taxon>Vertebrata</taxon>
        <taxon>Euteleostomi</taxon>
        <taxon>Actinopterygii</taxon>
        <taxon>Neopterygii</taxon>
        <taxon>Teleostei</taxon>
        <taxon>Ostariophysi</taxon>
        <taxon>Cypriniformes</taxon>
        <taxon>Cyprinidae</taxon>
        <taxon>Labeoninae</taxon>
        <taxon>Labeonini</taxon>
        <taxon>Labeo</taxon>
    </lineage>
</organism>